<proteinExistence type="predicted"/>
<gene>
    <name evidence="1" type="ORF">HNR00_001147</name>
</gene>
<dbReference type="PANTHER" id="PTHR34235:SF1">
    <property type="entry name" value="SLR0416 PROTEIN"/>
    <property type="match status" value="1"/>
</dbReference>
<dbReference type="RefSeq" id="WP_183566215.1">
    <property type="nucleotide sequence ID" value="NZ_JACHOP010000003.1"/>
</dbReference>
<dbReference type="PANTHER" id="PTHR34235">
    <property type="entry name" value="SLR1203 PROTEIN-RELATED"/>
    <property type="match status" value="1"/>
</dbReference>
<sequence length="160" mass="18120">MTALKATKPPHPGTAYEHDFYTWTQEQGARLRAGDVSGLDFANLAEEVESLGRSQFDSLVSLWCIVLLHMLKYDHQPGRRTRSWLISIRTHRNRAEDILADNPGLKGRLAEAVGRAYRDARLDASKETRLALKNFPQICPYTLDDIRSRPFPVDPDDTTA</sequence>
<evidence type="ECO:0000313" key="2">
    <source>
        <dbReference type="Proteomes" id="UP000583454"/>
    </source>
</evidence>
<dbReference type="Gene3D" id="1.20.1220.20">
    <property type="entry name" value="Uncharcterised protein PF01724"/>
    <property type="match status" value="1"/>
</dbReference>
<evidence type="ECO:0000313" key="1">
    <source>
        <dbReference type="EMBL" id="MBB5756449.1"/>
    </source>
</evidence>
<dbReference type="Pfam" id="PF01724">
    <property type="entry name" value="DUF29"/>
    <property type="match status" value="1"/>
</dbReference>
<accession>A0A840ZFD5</accession>
<evidence type="ECO:0008006" key="3">
    <source>
        <dbReference type="Google" id="ProtNLM"/>
    </source>
</evidence>
<protein>
    <recommendedName>
        <fullName evidence="3">DUF29 domain-containing protein</fullName>
    </recommendedName>
</protein>
<comment type="caution">
    <text evidence="1">The sequence shown here is derived from an EMBL/GenBank/DDBJ whole genome shotgun (WGS) entry which is preliminary data.</text>
</comment>
<reference evidence="1 2" key="1">
    <citation type="submission" date="2020-08" db="EMBL/GenBank/DDBJ databases">
        <title>Genomic Encyclopedia of Type Strains, Phase IV (KMG-IV): sequencing the most valuable type-strain genomes for metagenomic binning, comparative biology and taxonomic classification.</title>
        <authorList>
            <person name="Goeker M."/>
        </authorList>
    </citation>
    <scope>NUCLEOTIDE SEQUENCE [LARGE SCALE GENOMIC DNA]</scope>
    <source>
        <strain evidence="1 2">DSM 2163</strain>
    </source>
</reference>
<organism evidence="1 2">
    <name type="scientific">Methylorubrum rhodinum</name>
    <dbReference type="NCBI Taxonomy" id="29428"/>
    <lineage>
        <taxon>Bacteria</taxon>
        <taxon>Pseudomonadati</taxon>
        <taxon>Pseudomonadota</taxon>
        <taxon>Alphaproteobacteria</taxon>
        <taxon>Hyphomicrobiales</taxon>
        <taxon>Methylobacteriaceae</taxon>
        <taxon>Methylorubrum</taxon>
    </lineage>
</organism>
<keyword evidence="2" id="KW-1185">Reference proteome</keyword>
<dbReference type="AlphaFoldDB" id="A0A840ZFD5"/>
<dbReference type="InterPro" id="IPR002636">
    <property type="entry name" value="DUF29"/>
</dbReference>
<dbReference type="EMBL" id="JACHOP010000003">
    <property type="protein sequence ID" value="MBB5756449.1"/>
    <property type="molecule type" value="Genomic_DNA"/>
</dbReference>
<dbReference type="Proteomes" id="UP000583454">
    <property type="component" value="Unassembled WGS sequence"/>
</dbReference>
<name>A0A840ZFD5_9HYPH</name>